<dbReference type="Pfam" id="PF15493">
    <property type="entry name" value="YrpD"/>
    <property type="match status" value="1"/>
</dbReference>
<sequence>MHVDERYYIGAKERTCHDQREQHKPSFLIYFNGNHNKTMTYKTGYDQVQYQNGYVPGTEVGFAIWRNYSDSTISNAVRFKTIGTANCANSSCTTKQQTPLTSILEVANTNVTSIGNWKVLATIAKDPLDTSTVVQGKTHAKFSNVRIDGVNYTPGNTIEDYATVTTGSYYATISVSK</sequence>
<dbReference type="RefSeq" id="WP_076172776.1">
    <property type="nucleotide sequence ID" value="NZ_MRTP01000006.1"/>
</dbReference>
<keyword evidence="2" id="KW-1185">Reference proteome</keyword>
<accession>A0A1R1EL82</accession>
<evidence type="ECO:0000313" key="2">
    <source>
        <dbReference type="Proteomes" id="UP000187172"/>
    </source>
</evidence>
<organism evidence="1 2">
    <name type="scientific">Paenibacillus rhizosphaerae</name>
    <dbReference type="NCBI Taxonomy" id="297318"/>
    <lineage>
        <taxon>Bacteria</taxon>
        <taxon>Bacillati</taxon>
        <taxon>Bacillota</taxon>
        <taxon>Bacilli</taxon>
        <taxon>Bacillales</taxon>
        <taxon>Paenibacillaceae</taxon>
        <taxon>Paenibacillus</taxon>
    </lineage>
</organism>
<reference evidence="1 2" key="1">
    <citation type="submission" date="2016-11" db="EMBL/GenBank/DDBJ databases">
        <title>Paenibacillus species isolates.</title>
        <authorList>
            <person name="Beno S.M."/>
        </authorList>
    </citation>
    <scope>NUCLEOTIDE SEQUENCE [LARGE SCALE GENOMIC DNA]</scope>
    <source>
        <strain evidence="1 2">FSL R5-0378</strain>
    </source>
</reference>
<dbReference type="InterPro" id="IPR029143">
    <property type="entry name" value="YrpD"/>
</dbReference>
<dbReference type="InterPro" id="IPR038682">
    <property type="entry name" value="YrpD-like_sf"/>
</dbReference>
<dbReference type="Proteomes" id="UP000187172">
    <property type="component" value="Unassembled WGS sequence"/>
</dbReference>
<dbReference type="STRING" id="297318.BK138_21200"/>
<dbReference type="AlphaFoldDB" id="A0A1R1EL82"/>
<dbReference type="Gene3D" id="2.60.120.1270">
    <property type="match status" value="1"/>
</dbReference>
<proteinExistence type="predicted"/>
<gene>
    <name evidence="1" type="ORF">BK138_21200</name>
</gene>
<name>A0A1R1EL82_9BACL</name>
<evidence type="ECO:0000313" key="1">
    <source>
        <dbReference type="EMBL" id="OMF52603.1"/>
    </source>
</evidence>
<protein>
    <submittedName>
        <fullName evidence="1">Uncharacterized protein</fullName>
    </submittedName>
</protein>
<comment type="caution">
    <text evidence="1">The sequence shown here is derived from an EMBL/GenBank/DDBJ whole genome shotgun (WGS) entry which is preliminary data.</text>
</comment>
<dbReference type="EMBL" id="MRTP01000006">
    <property type="protein sequence ID" value="OMF52603.1"/>
    <property type="molecule type" value="Genomic_DNA"/>
</dbReference>